<dbReference type="InterPro" id="IPR023606">
    <property type="entry name" value="CoA-Trfase_III_dom_1_sf"/>
</dbReference>
<gene>
    <name evidence="2" type="ORF">METZ01_LOCUS27677</name>
</gene>
<name>A0A381QAY2_9ZZZZ</name>
<proteinExistence type="predicted"/>
<dbReference type="Gene3D" id="3.40.50.10540">
    <property type="entry name" value="Crotonobetainyl-coa:carnitine coa-transferase, domain 1"/>
    <property type="match status" value="1"/>
</dbReference>
<evidence type="ECO:0008006" key="3">
    <source>
        <dbReference type="Google" id="ProtNLM"/>
    </source>
</evidence>
<dbReference type="InterPro" id="IPR050483">
    <property type="entry name" value="CoA-transferase_III_domain"/>
</dbReference>
<dbReference type="Pfam" id="PF02515">
    <property type="entry name" value="CoA_transf_3"/>
    <property type="match status" value="1"/>
</dbReference>
<dbReference type="GO" id="GO:0008410">
    <property type="term" value="F:CoA-transferase activity"/>
    <property type="evidence" value="ECO:0007669"/>
    <property type="project" value="TreeGrafter"/>
</dbReference>
<organism evidence="2">
    <name type="scientific">marine metagenome</name>
    <dbReference type="NCBI Taxonomy" id="408172"/>
    <lineage>
        <taxon>unclassified sequences</taxon>
        <taxon>metagenomes</taxon>
        <taxon>ecological metagenomes</taxon>
    </lineage>
</organism>
<dbReference type="AlphaFoldDB" id="A0A381QAY2"/>
<keyword evidence="1" id="KW-0808">Transferase</keyword>
<dbReference type="SUPFAM" id="SSF89796">
    <property type="entry name" value="CoA-transferase family III (CaiB/BaiF)"/>
    <property type="match status" value="1"/>
</dbReference>
<dbReference type="Gene3D" id="3.30.1540.10">
    <property type="entry name" value="formyl-coa transferase, domain 3"/>
    <property type="match status" value="1"/>
</dbReference>
<dbReference type="InterPro" id="IPR044855">
    <property type="entry name" value="CoA-Trfase_III_dom3_sf"/>
</dbReference>
<dbReference type="PANTHER" id="PTHR48207">
    <property type="entry name" value="SUCCINATE--HYDROXYMETHYLGLUTARATE COA-TRANSFERASE"/>
    <property type="match status" value="1"/>
</dbReference>
<evidence type="ECO:0000256" key="1">
    <source>
        <dbReference type="ARBA" id="ARBA00022679"/>
    </source>
</evidence>
<dbReference type="EMBL" id="UINC01001224">
    <property type="protein sequence ID" value="SUZ74823.1"/>
    <property type="molecule type" value="Genomic_DNA"/>
</dbReference>
<accession>A0A381QAY2</accession>
<reference evidence="2" key="1">
    <citation type="submission" date="2018-05" db="EMBL/GenBank/DDBJ databases">
        <authorList>
            <person name="Lanie J.A."/>
            <person name="Ng W.-L."/>
            <person name="Kazmierczak K.M."/>
            <person name="Andrzejewski T.M."/>
            <person name="Davidsen T.M."/>
            <person name="Wayne K.J."/>
            <person name="Tettelin H."/>
            <person name="Glass J.I."/>
            <person name="Rusch D."/>
            <person name="Podicherti R."/>
            <person name="Tsui H.-C.T."/>
            <person name="Winkler M.E."/>
        </authorList>
    </citation>
    <scope>NUCLEOTIDE SEQUENCE</scope>
</reference>
<dbReference type="PANTHER" id="PTHR48207:SF3">
    <property type="entry name" value="SUCCINATE--HYDROXYMETHYLGLUTARATE COA-TRANSFERASE"/>
    <property type="match status" value="1"/>
</dbReference>
<dbReference type="InterPro" id="IPR003673">
    <property type="entry name" value="CoA-Trfase_fam_III"/>
</dbReference>
<protein>
    <recommendedName>
        <fullName evidence="3">Formyl-CoA transferase</fullName>
    </recommendedName>
</protein>
<evidence type="ECO:0000313" key="2">
    <source>
        <dbReference type="EMBL" id="SUZ74823.1"/>
    </source>
</evidence>
<sequence>MLLLNDVRILDFGRYIAGPFCAALLADLGADVIRIEKVDGSEDRFTTPVSRDGDGAGFMQLNRNKRGLTLNPRKPEGRQILDRLIPTADIVIANLPPDTLGSMGLDYESLRTLRSDIILTTSTAFGASGPYATRVGFDGVAQAMSGNMHMTGNADEPTKNYFPYVDFTTASLNAMATLAAIIHRDKTGEGQHVQGCLLASALSIANGTMIEQALLGVNRSGTGNRGQTSAPSDTFQTKDGWILVQVVGNPLYERWARLMGENLWLVDSKYATDESRGIHAQDISTRMQEWTGSRTTTEAVKALEDARIPCGEVLSPQEALDNEQVQSMGFLEPIEYPGIDTAAPIAQMPIDFSTLDVSIRRRAPTLGEHTDEILESLGFDKGDISSFREARAI</sequence>